<dbReference type="InParanoid" id="A0A7J6JMW1"/>
<comment type="caution">
    <text evidence="1">The sequence shown here is derived from an EMBL/GenBank/DDBJ whole genome shotgun (WGS) entry which is preliminary data.</text>
</comment>
<organism evidence="1 2">
    <name type="scientific">Colletotrichum fructicola (strain Nara gc5)</name>
    <name type="common">Anthracnose fungus</name>
    <name type="synonym">Colletotrichum gloeosporioides (strain Nara gc5)</name>
    <dbReference type="NCBI Taxonomy" id="1213859"/>
    <lineage>
        <taxon>Eukaryota</taxon>
        <taxon>Fungi</taxon>
        <taxon>Dikarya</taxon>
        <taxon>Ascomycota</taxon>
        <taxon>Pezizomycotina</taxon>
        <taxon>Sordariomycetes</taxon>
        <taxon>Hypocreomycetidae</taxon>
        <taxon>Glomerellales</taxon>
        <taxon>Glomerellaceae</taxon>
        <taxon>Colletotrichum</taxon>
        <taxon>Colletotrichum gloeosporioides species complex</taxon>
    </lineage>
</organism>
<proteinExistence type="predicted"/>
<reference evidence="1 2" key="2">
    <citation type="submission" date="2020-04" db="EMBL/GenBank/DDBJ databases">
        <title>Genome sequencing and assembly of multiple isolates from the Colletotrichum gloeosporioides species complex.</title>
        <authorList>
            <person name="Gan P."/>
            <person name="Shirasu K."/>
        </authorList>
    </citation>
    <scope>NUCLEOTIDE SEQUENCE [LARGE SCALE GENOMIC DNA]</scope>
    <source>
        <strain evidence="1 2">Nara gc5</strain>
    </source>
</reference>
<dbReference type="Proteomes" id="UP000011096">
    <property type="component" value="Unassembled WGS sequence"/>
</dbReference>
<dbReference type="Pfam" id="PF19287">
    <property type="entry name" value="DUF5910"/>
    <property type="match status" value="1"/>
</dbReference>
<dbReference type="EMBL" id="ANPB02000001">
    <property type="protein sequence ID" value="KAF4491042.1"/>
    <property type="molecule type" value="Genomic_DNA"/>
</dbReference>
<accession>A0A7J6JMW1</accession>
<dbReference type="AlphaFoldDB" id="A0A7J6JMW1"/>
<reference evidence="1 2" key="1">
    <citation type="submission" date="2012-08" db="EMBL/GenBank/DDBJ databases">
        <authorList>
            <person name="Gan P.H.P."/>
            <person name="Ikeda K."/>
            <person name="Irieda H."/>
            <person name="Narusaka M."/>
            <person name="O'Connell R.J."/>
            <person name="Narusaka Y."/>
            <person name="Takano Y."/>
            <person name="Kubo Y."/>
            <person name="Shirasu K."/>
        </authorList>
    </citation>
    <scope>NUCLEOTIDE SEQUENCE [LARGE SCALE GENOMIC DNA]</scope>
    <source>
        <strain evidence="1 2">Nara gc5</strain>
    </source>
</reference>
<dbReference type="InterPro" id="IPR045564">
    <property type="entry name" value="DUF5910"/>
</dbReference>
<name>A0A7J6JMW1_COLFN</name>
<evidence type="ECO:0000313" key="1">
    <source>
        <dbReference type="EMBL" id="KAF4491042.1"/>
    </source>
</evidence>
<dbReference type="RefSeq" id="XP_066009687.1">
    <property type="nucleotide sequence ID" value="XM_066150985.1"/>
</dbReference>
<dbReference type="GeneID" id="43611237"/>
<keyword evidence="2" id="KW-1185">Reference proteome</keyword>
<evidence type="ECO:0000313" key="2">
    <source>
        <dbReference type="Proteomes" id="UP000011096"/>
    </source>
</evidence>
<protein>
    <submittedName>
        <fullName evidence="1">Uncharacterized protein</fullName>
    </submittedName>
</protein>
<sequence length="281" mass="31034">MLNSSGTGRPLFCTFAATLRTILCLKQLHFPGTQGERHGSESWPSNVCVPSPRAAEPSPLTFVAERPSRLSRSKVSLCTNVPEQEAILAIELSPSADMLQYAEADAINDNDGKAVQSLGTSGRQLGTGTYISPAFQDFPEYDPSKGIPWDCVVTMDADTWSGLKKAWIPKVYEFPEDKEKNPDKCKPLNLWTPRWKANRKRFLTSLDSSFTEENTVLFSKVLGHEEKIQALIPPAIVDTGVVYMSQCAERETESNKQIGSLGSVDWDTEKMEGWNLGSDAV</sequence>
<gene>
    <name evidence="1" type="ORF">CGGC5_v002529</name>
</gene>
<dbReference type="OrthoDB" id="4540223at2759"/>